<feature type="domain" description="RING-type" evidence="6">
    <location>
        <begin position="129"/>
        <end position="170"/>
    </location>
</feature>
<gene>
    <name evidence="7" type="ORF">N0F65_003784</name>
</gene>
<keyword evidence="8" id="KW-1185">Reference proteome</keyword>
<evidence type="ECO:0000256" key="4">
    <source>
        <dbReference type="PROSITE-ProRule" id="PRU00175"/>
    </source>
</evidence>
<keyword evidence="5" id="KW-0732">Signal</keyword>
<protein>
    <recommendedName>
        <fullName evidence="6">RING-type domain-containing protein</fullName>
    </recommendedName>
</protein>
<dbReference type="GO" id="GO:0006511">
    <property type="term" value="P:ubiquitin-dependent protein catabolic process"/>
    <property type="evidence" value="ECO:0007669"/>
    <property type="project" value="TreeGrafter"/>
</dbReference>
<dbReference type="Proteomes" id="UP001146120">
    <property type="component" value="Unassembled WGS sequence"/>
</dbReference>
<evidence type="ECO:0000256" key="5">
    <source>
        <dbReference type="SAM" id="SignalP"/>
    </source>
</evidence>
<evidence type="ECO:0000313" key="7">
    <source>
        <dbReference type="EMBL" id="DAZ92401.1"/>
    </source>
</evidence>
<keyword evidence="3" id="KW-0862">Zinc</keyword>
<dbReference type="PANTHER" id="PTHR45931:SF3">
    <property type="entry name" value="RING ZINC FINGER-CONTAINING PROTEIN"/>
    <property type="match status" value="1"/>
</dbReference>
<evidence type="ECO:0000259" key="6">
    <source>
        <dbReference type="PROSITE" id="PS50089"/>
    </source>
</evidence>
<dbReference type="InterPro" id="IPR001841">
    <property type="entry name" value="Znf_RING"/>
</dbReference>
<dbReference type="PANTHER" id="PTHR45931">
    <property type="entry name" value="SI:CH211-59O9.10"/>
    <property type="match status" value="1"/>
</dbReference>
<name>A0AAV2YDP4_9STRA</name>
<dbReference type="Pfam" id="PF13639">
    <property type="entry name" value="zf-RING_2"/>
    <property type="match status" value="1"/>
</dbReference>
<dbReference type="PROSITE" id="PS50089">
    <property type="entry name" value="ZF_RING_2"/>
    <property type="match status" value="1"/>
</dbReference>
<evidence type="ECO:0000256" key="1">
    <source>
        <dbReference type="ARBA" id="ARBA00022723"/>
    </source>
</evidence>
<accession>A0AAV2YDP4</accession>
<evidence type="ECO:0000313" key="8">
    <source>
        <dbReference type="Proteomes" id="UP001146120"/>
    </source>
</evidence>
<dbReference type="Gene3D" id="3.30.40.10">
    <property type="entry name" value="Zinc/RING finger domain, C3HC4 (zinc finger)"/>
    <property type="match status" value="1"/>
</dbReference>
<dbReference type="GO" id="GO:0005634">
    <property type="term" value="C:nucleus"/>
    <property type="evidence" value="ECO:0007669"/>
    <property type="project" value="TreeGrafter"/>
</dbReference>
<evidence type="ECO:0000256" key="3">
    <source>
        <dbReference type="ARBA" id="ARBA00022833"/>
    </source>
</evidence>
<reference evidence="7" key="2">
    <citation type="journal article" date="2023" name="Microbiol Resour">
        <title>Decontamination and Annotation of the Draft Genome Sequence of the Oomycete Lagenidium giganteum ARSEF 373.</title>
        <authorList>
            <person name="Morgan W.R."/>
            <person name="Tartar A."/>
        </authorList>
    </citation>
    <scope>NUCLEOTIDE SEQUENCE</scope>
    <source>
        <strain evidence="7">ARSEF 373</strain>
    </source>
</reference>
<feature type="chain" id="PRO_5043651771" description="RING-type domain-containing protein" evidence="5">
    <location>
        <begin position="18"/>
        <end position="177"/>
    </location>
</feature>
<sequence length="177" mass="20255">MILIPLAIYFVLLLVECFQDEPKATAQPQRSVLRVSRALYDRLDPEMLRLLMSNRDFSSADYEQLMRLEEFNEKKSEGATDAQIRRLPLVRVRCASCSCFFLWCSMTTTDNSQLMISESMLKSSKNPSCSICLVNFELGTTVRMIPCFHHFHPECIDPWLKGKAQCPVCKCPAICSD</sequence>
<keyword evidence="1" id="KW-0479">Metal-binding</keyword>
<proteinExistence type="predicted"/>
<evidence type="ECO:0000256" key="2">
    <source>
        <dbReference type="ARBA" id="ARBA00022771"/>
    </source>
</evidence>
<dbReference type="InterPro" id="IPR051834">
    <property type="entry name" value="RING_finger_E3_ligase"/>
</dbReference>
<reference evidence="7" key="1">
    <citation type="submission" date="2022-11" db="EMBL/GenBank/DDBJ databases">
        <authorList>
            <person name="Morgan W.R."/>
            <person name="Tartar A."/>
        </authorList>
    </citation>
    <scope>NUCLEOTIDE SEQUENCE</scope>
    <source>
        <strain evidence="7">ARSEF 373</strain>
    </source>
</reference>
<dbReference type="SUPFAM" id="SSF57850">
    <property type="entry name" value="RING/U-box"/>
    <property type="match status" value="1"/>
</dbReference>
<dbReference type="GO" id="GO:0008270">
    <property type="term" value="F:zinc ion binding"/>
    <property type="evidence" value="ECO:0007669"/>
    <property type="project" value="UniProtKB-KW"/>
</dbReference>
<dbReference type="AlphaFoldDB" id="A0AAV2YDP4"/>
<dbReference type="GO" id="GO:0061630">
    <property type="term" value="F:ubiquitin protein ligase activity"/>
    <property type="evidence" value="ECO:0007669"/>
    <property type="project" value="TreeGrafter"/>
</dbReference>
<dbReference type="EMBL" id="DAKRPA010000437">
    <property type="protein sequence ID" value="DAZ92401.1"/>
    <property type="molecule type" value="Genomic_DNA"/>
</dbReference>
<dbReference type="InterPro" id="IPR013083">
    <property type="entry name" value="Znf_RING/FYVE/PHD"/>
</dbReference>
<dbReference type="SMART" id="SM00184">
    <property type="entry name" value="RING"/>
    <property type="match status" value="1"/>
</dbReference>
<dbReference type="CDD" id="cd16454">
    <property type="entry name" value="RING-H2_PA-TM-RING"/>
    <property type="match status" value="1"/>
</dbReference>
<organism evidence="7 8">
    <name type="scientific">Lagenidium giganteum</name>
    <dbReference type="NCBI Taxonomy" id="4803"/>
    <lineage>
        <taxon>Eukaryota</taxon>
        <taxon>Sar</taxon>
        <taxon>Stramenopiles</taxon>
        <taxon>Oomycota</taxon>
        <taxon>Peronosporomycetes</taxon>
        <taxon>Pythiales</taxon>
        <taxon>Pythiaceae</taxon>
    </lineage>
</organism>
<comment type="caution">
    <text evidence="7">The sequence shown here is derived from an EMBL/GenBank/DDBJ whole genome shotgun (WGS) entry which is preliminary data.</text>
</comment>
<keyword evidence="2 4" id="KW-0863">Zinc-finger</keyword>
<feature type="signal peptide" evidence="5">
    <location>
        <begin position="1"/>
        <end position="17"/>
    </location>
</feature>